<proteinExistence type="predicted"/>
<feature type="domain" description="CobQ/CobB/MinD/ParA nucleotide binding" evidence="1">
    <location>
        <begin position="3"/>
        <end position="170"/>
    </location>
</feature>
<dbReference type="Pfam" id="PF01656">
    <property type="entry name" value="CbiA"/>
    <property type="match status" value="1"/>
</dbReference>
<dbReference type="PIRSF" id="PIRSF009320">
    <property type="entry name" value="Nuc_binding_HP_1000"/>
    <property type="match status" value="1"/>
</dbReference>
<reference evidence="3" key="1">
    <citation type="journal article" date="2019" name="Int. J. Syst. Evol. Microbiol.">
        <title>The Global Catalogue of Microorganisms (GCM) 10K type strain sequencing project: providing services to taxonomists for standard genome sequencing and annotation.</title>
        <authorList>
            <consortium name="The Broad Institute Genomics Platform"/>
            <consortium name="The Broad Institute Genome Sequencing Center for Infectious Disease"/>
            <person name="Wu L."/>
            <person name="Ma J."/>
        </authorList>
    </citation>
    <scope>NUCLEOTIDE SEQUENCE [LARGE SCALE GENOMIC DNA]</scope>
    <source>
        <strain evidence="3">JCM 13319</strain>
    </source>
</reference>
<protein>
    <submittedName>
        <fullName evidence="2">ParA family protein</fullName>
    </submittedName>
</protein>
<evidence type="ECO:0000313" key="2">
    <source>
        <dbReference type="EMBL" id="GAA1563512.1"/>
    </source>
</evidence>
<dbReference type="SUPFAM" id="SSF52540">
    <property type="entry name" value="P-loop containing nucleoside triphosphate hydrolases"/>
    <property type="match status" value="1"/>
</dbReference>
<dbReference type="InterPro" id="IPR027417">
    <property type="entry name" value="P-loop_NTPase"/>
</dbReference>
<dbReference type="EMBL" id="BAAALY010000028">
    <property type="protein sequence ID" value="GAA1563512.1"/>
    <property type="molecule type" value="Genomic_DNA"/>
</dbReference>
<evidence type="ECO:0000313" key="3">
    <source>
        <dbReference type="Proteomes" id="UP001501791"/>
    </source>
</evidence>
<dbReference type="Proteomes" id="UP001501791">
    <property type="component" value="Unassembled WGS sequence"/>
</dbReference>
<dbReference type="Gene3D" id="3.40.50.300">
    <property type="entry name" value="P-loop containing nucleotide triphosphate hydrolases"/>
    <property type="match status" value="1"/>
</dbReference>
<organism evidence="2 3">
    <name type="scientific">Brevibacterium picturae</name>
    <dbReference type="NCBI Taxonomy" id="260553"/>
    <lineage>
        <taxon>Bacteria</taxon>
        <taxon>Bacillati</taxon>
        <taxon>Actinomycetota</taxon>
        <taxon>Actinomycetes</taxon>
        <taxon>Micrococcales</taxon>
        <taxon>Brevibacteriaceae</taxon>
        <taxon>Brevibacterium</taxon>
    </lineage>
</organism>
<dbReference type="RefSeq" id="WP_346037442.1">
    <property type="nucleotide sequence ID" value="NZ_BAAALY010000028.1"/>
</dbReference>
<evidence type="ECO:0000259" key="1">
    <source>
        <dbReference type="Pfam" id="PF01656"/>
    </source>
</evidence>
<keyword evidence="3" id="KW-1185">Reference proteome</keyword>
<accession>A0ABP4NP26</accession>
<sequence length="199" mass="21494">MRIVITNTKGGVGKTTVALYLAEAVQRSGRSVEVWDADPQGSAIAWSDYAEGDETPLSFPVLGIHPRKVSQPSTGESWTIVDTAPGDPATINAAITRADLVVIPTGPGGADVDRAVETMNGVPAGIPALLLLNSYSKSEKESWETWRSIQASDMAAFDTRIPRRAAIQRSYGKPIYELHGFERLLDEIIAVHEHITQEA</sequence>
<name>A0ABP4NP26_9MICO</name>
<gene>
    <name evidence="2" type="ORF">GCM10009691_41330</name>
</gene>
<comment type="caution">
    <text evidence="2">The sequence shown here is derived from an EMBL/GenBank/DDBJ whole genome shotgun (WGS) entry which is preliminary data.</text>
</comment>
<dbReference type="InterPro" id="IPR050678">
    <property type="entry name" value="DNA_Partitioning_ATPase"/>
</dbReference>
<dbReference type="PANTHER" id="PTHR13696:SF96">
    <property type="entry name" value="COBQ_COBB_MIND_PARA NUCLEOTIDE BINDING DOMAIN-CONTAINING PROTEIN"/>
    <property type="match status" value="1"/>
</dbReference>
<dbReference type="InterPro" id="IPR002586">
    <property type="entry name" value="CobQ/CobB/MinD/ParA_Nub-bd_dom"/>
</dbReference>
<dbReference type="PANTHER" id="PTHR13696">
    <property type="entry name" value="P-LOOP CONTAINING NUCLEOSIDE TRIPHOSPHATE HYDROLASE"/>
    <property type="match status" value="1"/>
</dbReference>
<dbReference type="CDD" id="cd02042">
    <property type="entry name" value="ParAB_family"/>
    <property type="match status" value="1"/>
</dbReference>